<dbReference type="Pfam" id="PF00440">
    <property type="entry name" value="TetR_N"/>
    <property type="match status" value="1"/>
</dbReference>
<evidence type="ECO:0000313" key="6">
    <source>
        <dbReference type="EMBL" id="MFC3759420.1"/>
    </source>
</evidence>
<evidence type="ECO:0000256" key="3">
    <source>
        <dbReference type="ARBA" id="ARBA00023163"/>
    </source>
</evidence>
<dbReference type="PANTHER" id="PTHR47506:SF6">
    <property type="entry name" value="HTH-TYPE TRANSCRIPTIONAL REPRESSOR NEMR"/>
    <property type="match status" value="1"/>
</dbReference>
<evidence type="ECO:0000256" key="2">
    <source>
        <dbReference type="ARBA" id="ARBA00023125"/>
    </source>
</evidence>
<keyword evidence="2 4" id="KW-0238">DNA-binding</keyword>
<dbReference type="Gene3D" id="1.10.357.10">
    <property type="entry name" value="Tetracycline Repressor, domain 2"/>
    <property type="match status" value="1"/>
</dbReference>
<protein>
    <submittedName>
        <fullName evidence="6">TetR/AcrR family transcriptional regulator</fullName>
    </submittedName>
</protein>
<dbReference type="EMBL" id="JBHRZH010000001">
    <property type="protein sequence ID" value="MFC3759420.1"/>
    <property type="molecule type" value="Genomic_DNA"/>
</dbReference>
<dbReference type="InterPro" id="IPR036271">
    <property type="entry name" value="Tet_transcr_reg_TetR-rel_C_sf"/>
</dbReference>
<evidence type="ECO:0000256" key="4">
    <source>
        <dbReference type="PROSITE-ProRule" id="PRU00335"/>
    </source>
</evidence>
<dbReference type="Gene3D" id="1.10.10.60">
    <property type="entry name" value="Homeodomain-like"/>
    <property type="match status" value="1"/>
</dbReference>
<dbReference type="InterPro" id="IPR001647">
    <property type="entry name" value="HTH_TetR"/>
</dbReference>
<keyword evidence="3" id="KW-0804">Transcription</keyword>
<dbReference type="RefSeq" id="WP_205122187.1">
    <property type="nucleotide sequence ID" value="NZ_JAFBCM010000001.1"/>
</dbReference>
<dbReference type="InterPro" id="IPR009057">
    <property type="entry name" value="Homeodomain-like_sf"/>
</dbReference>
<proteinExistence type="predicted"/>
<reference evidence="7" key="1">
    <citation type="journal article" date="2019" name="Int. J. Syst. Evol. Microbiol.">
        <title>The Global Catalogue of Microorganisms (GCM) 10K type strain sequencing project: providing services to taxonomists for standard genome sequencing and annotation.</title>
        <authorList>
            <consortium name="The Broad Institute Genomics Platform"/>
            <consortium name="The Broad Institute Genome Sequencing Center for Infectious Disease"/>
            <person name="Wu L."/>
            <person name="Ma J."/>
        </authorList>
    </citation>
    <scope>NUCLEOTIDE SEQUENCE [LARGE SCALE GENOMIC DNA]</scope>
    <source>
        <strain evidence="7">CGMCC 4.7241</strain>
    </source>
</reference>
<feature type="domain" description="HTH tetR-type" evidence="5">
    <location>
        <begin position="5"/>
        <end position="65"/>
    </location>
</feature>
<name>A0ABV7Y6Y9_9ACTN</name>
<evidence type="ECO:0000259" key="5">
    <source>
        <dbReference type="PROSITE" id="PS50977"/>
    </source>
</evidence>
<gene>
    <name evidence="6" type="ORF">ACFOUW_01080</name>
</gene>
<dbReference type="Pfam" id="PF16925">
    <property type="entry name" value="TetR_C_13"/>
    <property type="match status" value="1"/>
</dbReference>
<comment type="caution">
    <text evidence="6">The sequence shown here is derived from an EMBL/GenBank/DDBJ whole genome shotgun (WGS) entry which is preliminary data.</text>
</comment>
<dbReference type="PRINTS" id="PR00455">
    <property type="entry name" value="HTHTETR"/>
</dbReference>
<sequence>MSKGEETRHAVLEAALRMASKVGLRGLTIGSLAEQAQLSKSGLFAHFRSKEALQLAVLEYASARVVDLVIRPALKTNRGEPRLRELFEGWLEWDRDTWPGGCVFVAAATELDDEPGLVRDRLAQCQRDWLESIATMWRSGVNDGQFHADLDPEQYAFELHGVMLAFHQSYRLLADPHAERRARAAVDKLLASARVG</sequence>
<dbReference type="SUPFAM" id="SSF46689">
    <property type="entry name" value="Homeodomain-like"/>
    <property type="match status" value="1"/>
</dbReference>
<evidence type="ECO:0000313" key="7">
    <source>
        <dbReference type="Proteomes" id="UP001595699"/>
    </source>
</evidence>
<keyword evidence="7" id="KW-1185">Reference proteome</keyword>
<dbReference type="Proteomes" id="UP001595699">
    <property type="component" value="Unassembled WGS sequence"/>
</dbReference>
<dbReference type="InterPro" id="IPR011075">
    <property type="entry name" value="TetR_C"/>
</dbReference>
<feature type="DNA-binding region" description="H-T-H motif" evidence="4">
    <location>
        <begin position="28"/>
        <end position="47"/>
    </location>
</feature>
<keyword evidence="1" id="KW-0805">Transcription regulation</keyword>
<dbReference type="PROSITE" id="PS50977">
    <property type="entry name" value="HTH_TETR_2"/>
    <property type="match status" value="1"/>
</dbReference>
<evidence type="ECO:0000256" key="1">
    <source>
        <dbReference type="ARBA" id="ARBA00023015"/>
    </source>
</evidence>
<organism evidence="6 7">
    <name type="scientific">Tenggerimyces flavus</name>
    <dbReference type="NCBI Taxonomy" id="1708749"/>
    <lineage>
        <taxon>Bacteria</taxon>
        <taxon>Bacillati</taxon>
        <taxon>Actinomycetota</taxon>
        <taxon>Actinomycetes</taxon>
        <taxon>Propionibacteriales</taxon>
        <taxon>Nocardioidaceae</taxon>
        <taxon>Tenggerimyces</taxon>
    </lineage>
</organism>
<dbReference type="SUPFAM" id="SSF48498">
    <property type="entry name" value="Tetracyclin repressor-like, C-terminal domain"/>
    <property type="match status" value="1"/>
</dbReference>
<dbReference type="PANTHER" id="PTHR47506">
    <property type="entry name" value="TRANSCRIPTIONAL REGULATORY PROTEIN"/>
    <property type="match status" value="1"/>
</dbReference>
<accession>A0ABV7Y6Y9</accession>